<feature type="region of interest" description="Disordered" evidence="1">
    <location>
        <begin position="99"/>
        <end position="123"/>
    </location>
</feature>
<sequence>MEEYEILEIYREISSKGTYDFKMFLFDGKKISVKKVSDEMKSRVRKGMCYKNDWILIQEDEDGIVFKVIEPRAYSYASLFKKKFDSDAYLTIRGNEGPVGSGLSEKTIPKDPSKPEQSPASVVPEELPERILLPFLNDTLPYSVLEIPVMNKDLLNGQKVKSNELVLPDSFNPVDVNRWNNRSSRLSPIIGRVIYKTRMSSVTYTRKYPYYFFILQTSRLNIIKVFVWGEDLPYSSMKVGDKICLSKCRKKPNIEGPSIVEHNRFTEARYFRCKEVSAKEIFRIELNEPKEAFKSIFSDASGKVEYLSVLNRRCSGFLEEYYLIRMGKHKILLFYNSSKEFHEIEVGKHVRITNLRISRRGRSEFYISTIYTQIEFSDGISSPLVIQDGDIVSKLDDEGKDTRKRSKMATNFEESEDEDNFLEKKENSSFQCNLIFGAMGYVPDDFSNIEEMYLSRKEEISGEMCEIVPFMPPLEINLKDIYDEAEKLMLNESKKFIVDGMLVDVDFSNFIFDEPPTLMDGTSVTYFCNGALTHQLPGYVSICNEITIVVYLFNNFWMDEFDLESLYKLGGCSSLEELKSMRGREMKFVIDAFRASEETVIFCLTKVFK</sequence>
<name>E0S7U3_ENCIT</name>
<dbReference type="AlphaFoldDB" id="E0S7U3"/>
<evidence type="ECO:0000256" key="1">
    <source>
        <dbReference type="SAM" id="MobiDB-lite"/>
    </source>
</evidence>
<proteinExistence type="predicted"/>
<protein>
    <submittedName>
        <fullName evidence="2">Uncharacterized protein</fullName>
    </submittedName>
</protein>
<dbReference type="HOGENOM" id="CLU_507350_0_0_1"/>
<organism evidence="2 3">
    <name type="scientific">Encephalitozoon intestinalis (strain ATCC 50506)</name>
    <name type="common">Microsporidian parasite</name>
    <name type="synonym">Septata intestinalis</name>
    <dbReference type="NCBI Taxonomy" id="876142"/>
    <lineage>
        <taxon>Eukaryota</taxon>
        <taxon>Fungi</taxon>
        <taxon>Fungi incertae sedis</taxon>
        <taxon>Microsporidia</taxon>
        <taxon>Unikaryonidae</taxon>
        <taxon>Encephalitozoon</taxon>
    </lineage>
</organism>
<evidence type="ECO:0000313" key="3">
    <source>
        <dbReference type="Proteomes" id="UP000002313"/>
    </source>
</evidence>
<dbReference type="Pfam" id="PF17008">
    <property type="entry name" value="DUF5088"/>
    <property type="match status" value="1"/>
</dbReference>
<dbReference type="VEuPathDB" id="MicrosporidiaDB:Eint_070130"/>
<dbReference type="RefSeq" id="XP_003073138.1">
    <property type="nucleotide sequence ID" value="XM_003073092.1"/>
</dbReference>
<dbReference type="EMBL" id="CP001948">
    <property type="protein sequence ID" value="ADM11778.1"/>
    <property type="molecule type" value="Genomic_DNA"/>
</dbReference>
<dbReference type="Proteomes" id="UP000002313">
    <property type="component" value="Chromosome VII"/>
</dbReference>
<dbReference type="OrthoDB" id="2193826at2759"/>
<evidence type="ECO:0000313" key="2">
    <source>
        <dbReference type="EMBL" id="ADM11778.1"/>
    </source>
</evidence>
<dbReference type="GeneID" id="9697955"/>
<gene>
    <name evidence="2" type="ORF">Eint_070130</name>
</gene>
<accession>E0S7U3</accession>
<keyword evidence="3" id="KW-1185">Reference proteome</keyword>
<reference evidence="2 3" key="2">
    <citation type="journal article" date="2012" name="Proc. Natl. Acad. Sci. U.S.A.">
        <title>Gain and loss of multiple functionally related, horizontally transferred genes in the reduced genomes of two microsporidian parasites.</title>
        <authorList>
            <person name="Pombert J.-F."/>
            <person name="Selman M."/>
            <person name="Burki F."/>
            <person name="Bardell F.T."/>
            <person name="Farinelli L."/>
            <person name="Solter L.F."/>
            <person name="Whitman D.W."/>
            <person name="Weiss L.M."/>
            <person name="Corradi N."/>
            <person name="Keeling P.J."/>
        </authorList>
    </citation>
    <scope>NUCLEOTIDE SEQUENCE [LARGE SCALE GENOMIC DNA]</scope>
    <source>
        <strain evidence="2 3">ATCC 50506</strain>
    </source>
</reference>
<dbReference type="InterPro" id="IPR031540">
    <property type="entry name" value="DUF5088"/>
</dbReference>
<dbReference type="KEGG" id="ein:Eint_070130"/>
<reference evidence="2 3" key="1">
    <citation type="journal article" date="2010" name="Nat. Commun.">
        <title>The complete sequence of the smallest known nuclear genome from the microsporidian Encephalitozoon intestinalis.</title>
        <authorList>
            <person name="Corradi N."/>
            <person name="Pombert J.-F."/>
            <person name="Farinelli L."/>
            <person name="Didier E.S."/>
            <person name="Keeling P.J."/>
        </authorList>
    </citation>
    <scope>NUCLEOTIDE SEQUENCE [LARGE SCALE GENOMIC DNA]</scope>
    <source>
        <strain evidence="2 3">ATCC 50506</strain>
    </source>
</reference>